<dbReference type="Proteomes" id="UP000193067">
    <property type="component" value="Unassembled WGS sequence"/>
</dbReference>
<evidence type="ECO:0000313" key="1">
    <source>
        <dbReference type="EMBL" id="OSD07908.1"/>
    </source>
</evidence>
<keyword evidence="2" id="KW-1185">Reference proteome</keyword>
<organism evidence="1 2">
    <name type="scientific">Trametes coccinea (strain BRFM310)</name>
    <name type="common">Pycnoporus coccineus</name>
    <dbReference type="NCBI Taxonomy" id="1353009"/>
    <lineage>
        <taxon>Eukaryota</taxon>
        <taxon>Fungi</taxon>
        <taxon>Dikarya</taxon>
        <taxon>Basidiomycota</taxon>
        <taxon>Agaricomycotina</taxon>
        <taxon>Agaricomycetes</taxon>
        <taxon>Polyporales</taxon>
        <taxon>Polyporaceae</taxon>
        <taxon>Trametes</taxon>
    </lineage>
</organism>
<protein>
    <submittedName>
        <fullName evidence="1">Uncharacterized protein</fullName>
    </submittedName>
</protein>
<gene>
    <name evidence="1" type="ORF">PYCCODRAFT_365172</name>
</gene>
<dbReference type="AlphaFoldDB" id="A0A1Y2J3B5"/>
<accession>A0A1Y2J3B5</accession>
<proteinExistence type="predicted"/>
<dbReference type="EMBL" id="KZ084087">
    <property type="protein sequence ID" value="OSD07908.1"/>
    <property type="molecule type" value="Genomic_DNA"/>
</dbReference>
<name>A0A1Y2J3B5_TRAC3</name>
<reference evidence="1 2" key="1">
    <citation type="journal article" date="2015" name="Biotechnol. Biofuels">
        <title>Enhanced degradation of softwood versus hardwood by the white-rot fungus Pycnoporus coccineus.</title>
        <authorList>
            <person name="Couturier M."/>
            <person name="Navarro D."/>
            <person name="Chevret D."/>
            <person name="Henrissat B."/>
            <person name="Piumi F."/>
            <person name="Ruiz-Duenas F.J."/>
            <person name="Martinez A.T."/>
            <person name="Grigoriev I.V."/>
            <person name="Riley R."/>
            <person name="Lipzen A."/>
            <person name="Berrin J.G."/>
            <person name="Master E.R."/>
            <person name="Rosso M.N."/>
        </authorList>
    </citation>
    <scope>NUCLEOTIDE SEQUENCE [LARGE SCALE GENOMIC DNA]</scope>
    <source>
        <strain evidence="1 2">BRFM310</strain>
    </source>
</reference>
<evidence type="ECO:0000313" key="2">
    <source>
        <dbReference type="Proteomes" id="UP000193067"/>
    </source>
</evidence>
<sequence length="97" mass="10442">MLYIYLCDSPHCADGMGGLVLVPAVVAGPGGSETRSRNLKQLQVLLMPVLPFLLSCRCLPVSHTRHRMTQCSPAFRSTEASDSLCRLGGFVHGQIAT</sequence>